<dbReference type="AlphaFoldDB" id="A0A9W9IYD9"/>
<organism evidence="4 5">
    <name type="scientific">Penicillium cf. viridicatum</name>
    <dbReference type="NCBI Taxonomy" id="2972119"/>
    <lineage>
        <taxon>Eukaryota</taxon>
        <taxon>Fungi</taxon>
        <taxon>Dikarya</taxon>
        <taxon>Ascomycota</taxon>
        <taxon>Pezizomycotina</taxon>
        <taxon>Eurotiomycetes</taxon>
        <taxon>Eurotiomycetidae</taxon>
        <taxon>Eurotiales</taxon>
        <taxon>Aspergillaceae</taxon>
        <taxon>Penicillium</taxon>
    </lineage>
</organism>
<evidence type="ECO:0000256" key="2">
    <source>
        <dbReference type="ARBA" id="ARBA00023002"/>
    </source>
</evidence>
<accession>A0A9W9IYD9</accession>
<keyword evidence="5" id="KW-1185">Reference proteome</keyword>
<dbReference type="Gene3D" id="3.40.50.720">
    <property type="entry name" value="NAD(P)-binding Rossmann-like Domain"/>
    <property type="match status" value="1"/>
</dbReference>
<evidence type="ECO:0000256" key="1">
    <source>
        <dbReference type="ARBA" id="ARBA00006484"/>
    </source>
</evidence>
<reference evidence="4" key="2">
    <citation type="journal article" date="2023" name="IMA Fungus">
        <title>Comparative genomic study of the Penicillium genus elucidates a diverse pangenome and 15 lateral gene transfer events.</title>
        <authorList>
            <person name="Petersen C."/>
            <person name="Sorensen T."/>
            <person name="Nielsen M.R."/>
            <person name="Sondergaard T.E."/>
            <person name="Sorensen J.L."/>
            <person name="Fitzpatrick D.A."/>
            <person name="Frisvad J.C."/>
            <person name="Nielsen K.L."/>
        </authorList>
    </citation>
    <scope>NUCLEOTIDE SEQUENCE</scope>
    <source>
        <strain evidence="4">IBT 20477</strain>
    </source>
</reference>
<dbReference type="SUPFAM" id="SSF51735">
    <property type="entry name" value="NAD(P)-binding Rossmann-fold domains"/>
    <property type="match status" value="1"/>
</dbReference>
<dbReference type="OrthoDB" id="5336600at2759"/>
<evidence type="ECO:0000256" key="3">
    <source>
        <dbReference type="SAM" id="SignalP"/>
    </source>
</evidence>
<evidence type="ECO:0008006" key="6">
    <source>
        <dbReference type="Google" id="ProtNLM"/>
    </source>
</evidence>
<dbReference type="InterPro" id="IPR036291">
    <property type="entry name" value="NAD(P)-bd_dom_sf"/>
</dbReference>
<dbReference type="Proteomes" id="UP001150942">
    <property type="component" value="Unassembled WGS sequence"/>
</dbReference>
<name>A0A9W9IYD9_9EURO</name>
<keyword evidence="2" id="KW-0560">Oxidoreductase</keyword>
<reference evidence="4" key="1">
    <citation type="submission" date="2022-11" db="EMBL/GenBank/DDBJ databases">
        <authorList>
            <person name="Petersen C."/>
        </authorList>
    </citation>
    <scope>NUCLEOTIDE SEQUENCE</scope>
    <source>
        <strain evidence="4">IBT 20477</strain>
    </source>
</reference>
<protein>
    <recommendedName>
        <fullName evidence="6">NmrA-like domain-containing protein</fullName>
    </recommendedName>
</protein>
<sequence length="200" mass="21523">MAILSPILLILGAGSNVGASVAKAFAEKGYKIALASRTIKKEDSNANEFHIACDLSDSLSVPDVFIKVKETLGIPSVVGLSINTASVYAAAQEAVKGFAELPAEASRTFTYTGNVLNTKIFPPLFNLGVGKAATAYTIEYLAASYPFRGFKFYYADQRKIDGSPLYVNIDGDAHGSFYIELAEIESQGHWHQTFVKDLGL</sequence>
<dbReference type="PANTHER" id="PTHR43669">
    <property type="entry name" value="5-KETO-D-GLUCONATE 5-REDUCTASE"/>
    <property type="match status" value="1"/>
</dbReference>
<evidence type="ECO:0000313" key="5">
    <source>
        <dbReference type="Proteomes" id="UP001150942"/>
    </source>
</evidence>
<comment type="similarity">
    <text evidence="1">Belongs to the short-chain dehydrogenases/reductases (SDR) family.</text>
</comment>
<feature type="chain" id="PRO_5040978527" description="NmrA-like domain-containing protein" evidence="3">
    <location>
        <begin position="23"/>
        <end position="200"/>
    </location>
</feature>
<keyword evidence="3" id="KW-0732">Signal</keyword>
<dbReference type="PANTHER" id="PTHR43669:SF4">
    <property type="entry name" value="SHORT-CHAIN DEHYDROGENASE"/>
    <property type="match status" value="1"/>
</dbReference>
<comment type="caution">
    <text evidence="4">The sequence shown here is derived from an EMBL/GenBank/DDBJ whole genome shotgun (WGS) entry which is preliminary data.</text>
</comment>
<gene>
    <name evidence="4" type="ORF">N7449_011083</name>
</gene>
<dbReference type="GO" id="GO:0016491">
    <property type="term" value="F:oxidoreductase activity"/>
    <property type="evidence" value="ECO:0007669"/>
    <property type="project" value="UniProtKB-KW"/>
</dbReference>
<evidence type="ECO:0000313" key="4">
    <source>
        <dbReference type="EMBL" id="KAJ5186319.1"/>
    </source>
</evidence>
<dbReference type="EMBL" id="JAPQKQ010000008">
    <property type="protein sequence ID" value="KAJ5186319.1"/>
    <property type="molecule type" value="Genomic_DNA"/>
</dbReference>
<proteinExistence type="inferred from homology"/>
<feature type="signal peptide" evidence="3">
    <location>
        <begin position="1"/>
        <end position="22"/>
    </location>
</feature>